<dbReference type="InterPro" id="IPR026555">
    <property type="entry name" value="NSL3/Tex30"/>
</dbReference>
<dbReference type="AlphaFoldDB" id="A0A6J7L7V5"/>
<organism evidence="2">
    <name type="scientific">freshwater metagenome</name>
    <dbReference type="NCBI Taxonomy" id="449393"/>
    <lineage>
        <taxon>unclassified sequences</taxon>
        <taxon>metagenomes</taxon>
        <taxon>ecological metagenomes</taxon>
    </lineage>
</organism>
<proteinExistence type="predicted"/>
<gene>
    <name evidence="2" type="ORF">UFOPK3789_01403</name>
</gene>
<dbReference type="EMBL" id="CAFBNL010000132">
    <property type="protein sequence ID" value="CAB4963013.1"/>
    <property type="molecule type" value="Genomic_DNA"/>
</dbReference>
<reference evidence="2" key="1">
    <citation type="submission" date="2020-05" db="EMBL/GenBank/DDBJ databases">
        <authorList>
            <person name="Chiriac C."/>
            <person name="Salcher M."/>
            <person name="Ghai R."/>
            <person name="Kavagutti S V."/>
        </authorList>
    </citation>
    <scope>NUCLEOTIDE SEQUENCE</scope>
</reference>
<dbReference type="Pfam" id="PF20408">
    <property type="entry name" value="Abhydrolase_11"/>
    <property type="match status" value="1"/>
</dbReference>
<accession>A0A6J7L7V5</accession>
<dbReference type="InterPro" id="IPR029058">
    <property type="entry name" value="AB_hydrolase_fold"/>
</dbReference>
<name>A0A6J7L7V5_9ZZZZ</name>
<feature type="domain" description="KANL3/Tex30 alpha/beta hydrolase-like" evidence="1">
    <location>
        <begin position="25"/>
        <end position="219"/>
    </location>
</feature>
<protein>
    <submittedName>
        <fullName evidence="2">Unannotated protein</fullName>
    </submittedName>
</protein>
<evidence type="ECO:0000259" key="1">
    <source>
        <dbReference type="Pfam" id="PF20408"/>
    </source>
</evidence>
<dbReference type="SUPFAM" id="SSF53474">
    <property type="entry name" value="alpha/beta-Hydrolases"/>
    <property type="match status" value="1"/>
</dbReference>
<dbReference type="Gene3D" id="3.40.50.1820">
    <property type="entry name" value="alpha/beta hydrolase"/>
    <property type="match status" value="1"/>
</dbReference>
<evidence type="ECO:0000313" key="2">
    <source>
        <dbReference type="EMBL" id="CAB4963013.1"/>
    </source>
</evidence>
<sequence>MTRFTSLKYTNRFAAPKRANDQVDRAVLLAHGAGSDLDAPALIAVTDALSALGIPSLRFNYPYRDAGRRAPDRPNVLLDATRRAAADLSLLTGLAPERIVIGGRSMGGRYCSLAVGDEQDPLGALGLLLLGYPLHPAGKPEKLRVEHLKRITIPTLFVSGTRDALGAQPELRQAARRVKGRVAWHWIESGDHGFKPLRSSGLSVEDVLAEMAAASAAWVASL</sequence>
<dbReference type="InterPro" id="IPR046879">
    <property type="entry name" value="KANL3/Tex30_Abhydrolase"/>
</dbReference>
<dbReference type="PANTHER" id="PTHR13136:SF11">
    <property type="entry name" value="TESTIS-EXPRESSED PROTEIN 30"/>
    <property type="match status" value="1"/>
</dbReference>
<dbReference type="PANTHER" id="PTHR13136">
    <property type="entry name" value="TESTIS DEVELOPMENT PROTEIN PRTD"/>
    <property type="match status" value="1"/>
</dbReference>